<dbReference type="InterPro" id="IPR036465">
    <property type="entry name" value="vWFA_dom_sf"/>
</dbReference>
<dbReference type="InterPro" id="IPR002035">
    <property type="entry name" value="VWF_A"/>
</dbReference>
<dbReference type="NCBIfam" id="NF033510">
    <property type="entry name" value="Ca_tandemer"/>
    <property type="match status" value="1"/>
</dbReference>
<dbReference type="Gene3D" id="3.40.50.410">
    <property type="entry name" value="von Willebrand factor, type A domain"/>
    <property type="match status" value="1"/>
</dbReference>
<dbReference type="Proteomes" id="UP000027341">
    <property type="component" value="Unassembled WGS sequence"/>
</dbReference>
<evidence type="ECO:0000256" key="1">
    <source>
        <dbReference type="SAM" id="MobiDB-lite"/>
    </source>
</evidence>
<dbReference type="CDD" id="cd00198">
    <property type="entry name" value="vWFA"/>
    <property type="match status" value="1"/>
</dbReference>
<comment type="caution">
    <text evidence="3">The sequence shown here is derived from an EMBL/GenBank/DDBJ whole genome shotgun (WGS) entry which is preliminary data.</text>
</comment>
<dbReference type="NCBIfam" id="NF012196">
    <property type="entry name" value="Ig_like_ice"/>
    <property type="match status" value="2"/>
</dbReference>
<feature type="compositionally biased region" description="Polar residues" evidence="1">
    <location>
        <begin position="609"/>
        <end position="620"/>
    </location>
</feature>
<protein>
    <recommendedName>
        <fullName evidence="2">VWFA domain-containing protein</fullName>
    </recommendedName>
</protein>
<reference evidence="3 4" key="1">
    <citation type="submission" date="2014-04" db="EMBL/GenBank/DDBJ databases">
        <title>Draft genome sequence of Hydrogenovibrio marinus MH-110, a model organism for aerobic H2 metabolism.</title>
        <authorList>
            <person name="Cha H.J."/>
            <person name="Jo B.H."/>
            <person name="Hwang B.H."/>
        </authorList>
    </citation>
    <scope>NUCLEOTIDE SEQUENCE [LARGE SCALE GENOMIC DNA]</scope>
    <source>
        <strain evidence="3 4">MH-110</strain>
    </source>
</reference>
<name>A0A067A0V2_HYDMR</name>
<feature type="domain" description="VWFA" evidence="2">
    <location>
        <begin position="644"/>
        <end position="836"/>
    </location>
</feature>
<evidence type="ECO:0000259" key="2">
    <source>
        <dbReference type="PROSITE" id="PS50234"/>
    </source>
</evidence>
<dbReference type="RefSeq" id="WP_035628973.1">
    <property type="nucleotide sequence ID" value="NZ_JMIU01000001.1"/>
</dbReference>
<sequence length="1329" mass="138520">MITNITDTNGDYSNVILHGTGEPGATVTLLSREGSTTGGNDTGSWTYTAVETSTPIVVDANGNWTVDISNLPNTPIDDNEFFKATQIDASGNVSADSDSVHYWHGDWSSVATEANDDYVMMGSGKDQIIISSNDTNDHFVVDGGDNIDTAVFSGKFSDYALSTSSTGSLIVTEGVSTDSNGNGVGDVDELRNIEKVKFTDGTYDVPTGVFKLNGISVDIEHDTGTSSTDRITNDSTLKVTGLVSGATIEYSSDGGQTWTTQYNPQEGVNNISVRQVDAEGHTSDSSNVSFTLDTQAGANIDVDILTGDGYLTAAEAFPGVKVPVTGYVQGDAQPGDTISIILDGNVIGTGTVSSDVNSSGAYTFSVDVLGSDLADGSGMIPELKATVTGSDVAGNTFSAESTEVYMKDFIATVSINVTDGNTSDSDNVISASEASSTVVSGNVEVGGQVSSITISDGTNTLTIPANQITVYSNGYYTVNTDVSSLNDGVLTVSVEASDKLGNVGTNSTTIEKDTQAQAGTVTVDSITDDNIVNTMESGQTIAVTGTATGGDISSGDTLTMTINGKDYSTTVNSDGNWSVDVAGSDLAADADKGFTASVASSDAAGNTVTSSAAHSYTVDSQPEGHDETQTMDFESATVSQKTTNVVITLDISGSMDSDSRLALAKSALEKMINAYDNQGNVNVKLVAFNGGATLEQHDGSVWLKADEAISIIKDLQAGGSTNYEDAVLKTYSNYSEPTADKTVAYFISDGEPTTENYGGNGSGTAGGFLDNDYEHGWDNFVSQYVDDLHVVALGDDALNSKYLDVLASAGNNVSTVTEVSDASQLSDAIVPTNTELSVTGTVSDNVTGGDGAITIQSITVDGTAYTSSTFPSEGVAINGKGTLAFDFSTGNYTYSAGSNEFTKDVTQMFTVTAADADGDTADVKVSINVNVDDTASNATLSMSIGDAEVTTTHNYTYDSDDARNANHDNYHSLHDALEGQNGCNHSNGTLVYKNVNETSWNLSDSSDKLFAITGNSHNANINLSGGNNTLIFEKDPGSNIAVNFGSGKDVLILPGSESDYNLSAFHNNGGVLSGQITGHDNMNLTVNNLDCLVFSDQVMGDSSLYKGETSNHYTYDLSASASLTDTDGSESLSDITISGLPDDGSVTVTGTDVSKNDDGTYNVKLQDDGKIADDVKISSSKELTSSELNDVHASVTSTESNGNETATTEVNESGDNFLYADTGDDLFVGTNQSDTIKVDGDGSTTVQNFDVQNDVLDLSDVIADDQVVTQDTLSQYLTVTQTDKGTEVTVDSNGKDVAGGEVANIMLEGLNDSNNLQIQIDDNKVDYHD</sequence>
<dbReference type="SUPFAM" id="SSF53300">
    <property type="entry name" value="vWA-like"/>
    <property type="match status" value="1"/>
</dbReference>
<dbReference type="Pfam" id="PF13519">
    <property type="entry name" value="VWA_2"/>
    <property type="match status" value="1"/>
</dbReference>
<evidence type="ECO:0000313" key="4">
    <source>
        <dbReference type="Proteomes" id="UP000027341"/>
    </source>
</evidence>
<dbReference type="Gene3D" id="2.60.40.10">
    <property type="entry name" value="Immunoglobulins"/>
    <property type="match status" value="5"/>
</dbReference>
<dbReference type="EMBL" id="JMIU01000001">
    <property type="protein sequence ID" value="KDN96000.1"/>
    <property type="molecule type" value="Genomic_DNA"/>
</dbReference>
<dbReference type="InterPro" id="IPR013783">
    <property type="entry name" value="Ig-like_fold"/>
</dbReference>
<gene>
    <name evidence="3" type="ORF">EI16_06855</name>
</gene>
<feature type="region of interest" description="Disordered" evidence="1">
    <location>
        <begin position="609"/>
        <end position="628"/>
    </location>
</feature>
<dbReference type="InterPro" id="IPR049826">
    <property type="entry name" value="Ig-like_ice"/>
</dbReference>
<evidence type="ECO:0000313" key="3">
    <source>
        <dbReference type="EMBL" id="KDN96000.1"/>
    </source>
</evidence>
<keyword evidence="4" id="KW-1185">Reference proteome</keyword>
<dbReference type="PROSITE" id="PS50234">
    <property type="entry name" value="VWFA"/>
    <property type="match status" value="1"/>
</dbReference>
<accession>A0A067A0V2</accession>
<organism evidence="3 4">
    <name type="scientific">Hydrogenovibrio marinus</name>
    <dbReference type="NCBI Taxonomy" id="28885"/>
    <lineage>
        <taxon>Bacteria</taxon>
        <taxon>Pseudomonadati</taxon>
        <taxon>Pseudomonadota</taxon>
        <taxon>Gammaproteobacteria</taxon>
        <taxon>Thiotrichales</taxon>
        <taxon>Piscirickettsiaceae</taxon>
        <taxon>Hydrogenovibrio</taxon>
    </lineage>
</organism>
<dbReference type="STRING" id="28885.EI16_06855"/>
<dbReference type="SMART" id="SM00327">
    <property type="entry name" value="VWA"/>
    <property type="match status" value="1"/>
</dbReference>
<proteinExistence type="predicted"/>